<keyword evidence="6 8" id="KW-0539">Nucleus</keyword>
<dbReference type="InterPro" id="IPR053793">
    <property type="entry name" value="PB1-like"/>
</dbReference>
<dbReference type="PANTHER" id="PTHR31734:SF6">
    <property type="entry name" value="AUXIN-RESPONSIVE PROTEIN IAA11"/>
    <property type="match status" value="1"/>
</dbReference>
<accession>A0ABR0XPV9</accession>
<dbReference type="EMBL" id="JABTTQ020000003">
    <property type="protein sequence ID" value="KAK6161192.1"/>
    <property type="molecule type" value="Genomic_DNA"/>
</dbReference>
<sequence>MEPSLGLGGGGTGGGGVGEQTAMMEKDYMGMSKEAELELGLGLSLGNSGAGGGGGGGAAVVKGKGSAWGEYGRILTAKDFPNGFSCGTSGAANGGGTKRERAATDGVDEGCTAAAVSSQVVGWPPIRSYRMNTLFSQTKTSNVEENKGVGGNENNEKSNKKINHGNDKNDAALKERGHLGFVKVNMDGLPIGRKVDLNAHKSYETLAKTLEEMFFKPSLTIRSCVTYACLMLAAIESGGGKEQSIQPPKLLDGSSEFVLTYEDKEGDWMLVGDVPWGMFFNTVKRLRIMRTSEANGLGLLSRTLLPKISDPVVQIRRKLDFLLHYCSYHISTLIEQVIDYRLKYDNWTAISGVIRNDVLFHFNFSSFFSTQVCLPIFIATFSPSLLSSFS</sequence>
<feature type="region of interest" description="Disordered" evidence="9">
    <location>
        <begin position="1"/>
        <end position="20"/>
    </location>
</feature>
<dbReference type="PANTHER" id="PTHR31734">
    <property type="entry name" value="AUXIN-RESPONSIVE PROTEIN IAA17"/>
    <property type="match status" value="1"/>
</dbReference>
<dbReference type="Pfam" id="PF02309">
    <property type="entry name" value="AUX_IAA"/>
    <property type="match status" value="1"/>
</dbReference>
<comment type="subunit">
    <text evidence="8">Homodimers and heterodimers.</text>
</comment>
<gene>
    <name evidence="11" type="ORF">DH2020_004573</name>
</gene>
<organism evidence="11 12">
    <name type="scientific">Rehmannia glutinosa</name>
    <name type="common">Chinese foxglove</name>
    <dbReference type="NCBI Taxonomy" id="99300"/>
    <lineage>
        <taxon>Eukaryota</taxon>
        <taxon>Viridiplantae</taxon>
        <taxon>Streptophyta</taxon>
        <taxon>Embryophyta</taxon>
        <taxon>Tracheophyta</taxon>
        <taxon>Spermatophyta</taxon>
        <taxon>Magnoliopsida</taxon>
        <taxon>eudicotyledons</taxon>
        <taxon>Gunneridae</taxon>
        <taxon>Pentapetalae</taxon>
        <taxon>asterids</taxon>
        <taxon>lamiids</taxon>
        <taxon>Lamiales</taxon>
        <taxon>Orobanchaceae</taxon>
        <taxon>Rehmannieae</taxon>
        <taxon>Rehmannia</taxon>
    </lineage>
</organism>
<feature type="compositionally biased region" description="Gly residues" evidence="9">
    <location>
        <begin position="1"/>
        <end position="18"/>
    </location>
</feature>
<evidence type="ECO:0000256" key="1">
    <source>
        <dbReference type="ARBA" id="ARBA00004123"/>
    </source>
</evidence>
<keyword evidence="4 8" id="KW-0805">Transcription regulation</keyword>
<comment type="caution">
    <text evidence="11">The sequence shown here is derived from an EMBL/GenBank/DDBJ whole genome shotgun (WGS) entry which is preliminary data.</text>
</comment>
<keyword evidence="3 8" id="KW-0678">Repressor</keyword>
<feature type="compositionally biased region" description="Basic and acidic residues" evidence="9">
    <location>
        <begin position="154"/>
        <end position="166"/>
    </location>
</feature>
<evidence type="ECO:0000256" key="4">
    <source>
        <dbReference type="ARBA" id="ARBA00023015"/>
    </source>
</evidence>
<comment type="similarity">
    <text evidence="2 8">Belongs to the Aux/IAA family.</text>
</comment>
<evidence type="ECO:0000256" key="6">
    <source>
        <dbReference type="ARBA" id="ARBA00023242"/>
    </source>
</evidence>
<dbReference type="PROSITE" id="PS51745">
    <property type="entry name" value="PB1"/>
    <property type="match status" value="1"/>
</dbReference>
<evidence type="ECO:0000256" key="9">
    <source>
        <dbReference type="SAM" id="MobiDB-lite"/>
    </source>
</evidence>
<proteinExistence type="inferred from homology"/>
<keyword evidence="5 8" id="KW-0804">Transcription</keyword>
<feature type="region of interest" description="Disordered" evidence="9">
    <location>
        <begin position="143"/>
        <end position="166"/>
    </location>
</feature>
<keyword evidence="12" id="KW-1185">Reference proteome</keyword>
<feature type="domain" description="PB1" evidence="10">
    <location>
        <begin position="179"/>
        <end position="293"/>
    </location>
</feature>
<protein>
    <recommendedName>
        <fullName evidence="8">Auxin-responsive protein</fullName>
    </recommendedName>
</protein>
<name>A0ABR0XPV9_REHGL</name>
<dbReference type="InterPro" id="IPR003311">
    <property type="entry name" value="AUX_IAA"/>
</dbReference>
<dbReference type="SUPFAM" id="SSF54277">
    <property type="entry name" value="CAD &amp; PB1 domains"/>
    <property type="match status" value="1"/>
</dbReference>
<evidence type="ECO:0000259" key="10">
    <source>
        <dbReference type="PROSITE" id="PS51745"/>
    </source>
</evidence>
<keyword evidence="7 8" id="KW-0927">Auxin signaling pathway</keyword>
<dbReference type="InterPro" id="IPR033389">
    <property type="entry name" value="AUX/IAA_dom"/>
</dbReference>
<evidence type="ECO:0000256" key="3">
    <source>
        <dbReference type="ARBA" id="ARBA00022491"/>
    </source>
</evidence>
<evidence type="ECO:0000313" key="12">
    <source>
        <dbReference type="Proteomes" id="UP001318860"/>
    </source>
</evidence>
<evidence type="ECO:0000313" key="11">
    <source>
        <dbReference type="EMBL" id="KAK6161192.1"/>
    </source>
</evidence>
<comment type="subcellular location">
    <subcellularLocation>
        <location evidence="1 8">Nucleus</location>
    </subcellularLocation>
</comment>
<evidence type="ECO:0000256" key="5">
    <source>
        <dbReference type="ARBA" id="ARBA00023163"/>
    </source>
</evidence>
<comment type="function">
    <text evidence="8">Aux/IAA proteins are short-lived transcriptional factors that function as repressors of early auxin response genes at low auxin concentrations.</text>
</comment>
<evidence type="ECO:0000256" key="2">
    <source>
        <dbReference type="ARBA" id="ARBA00006728"/>
    </source>
</evidence>
<evidence type="ECO:0000256" key="7">
    <source>
        <dbReference type="ARBA" id="ARBA00023294"/>
    </source>
</evidence>
<evidence type="ECO:0000256" key="8">
    <source>
        <dbReference type="RuleBase" id="RU004549"/>
    </source>
</evidence>
<dbReference type="Proteomes" id="UP001318860">
    <property type="component" value="Unassembled WGS sequence"/>
</dbReference>
<dbReference type="Gene3D" id="3.10.20.90">
    <property type="entry name" value="Phosphatidylinositol 3-kinase Catalytic Subunit, Chain A, domain 1"/>
    <property type="match status" value="1"/>
</dbReference>
<reference evidence="11 12" key="1">
    <citation type="journal article" date="2021" name="Comput. Struct. Biotechnol. J.">
        <title>De novo genome assembly of the potent medicinal plant Rehmannia glutinosa using nanopore technology.</title>
        <authorList>
            <person name="Ma L."/>
            <person name="Dong C."/>
            <person name="Song C."/>
            <person name="Wang X."/>
            <person name="Zheng X."/>
            <person name="Niu Y."/>
            <person name="Chen S."/>
            <person name="Feng W."/>
        </authorList>
    </citation>
    <scope>NUCLEOTIDE SEQUENCE [LARGE SCALE GENOMIC DNA]</scope>
    <source>
        <strain evidence="11">DH-2019</strain>
    </source>
</reference>